<evidence type="ECO:0000313" key="3">
    <source>
        <dbReference type="Proteomes" id="UP001302602"/>
    </source>
</evidence>
<reference evidence="2" key="2">
    <citation type="submission" date="2023-05" db="EMBL/GenBank/DDBJ databases">
        <authorList>
            <consortium name="Lawrence Berkeley National Laboratory"/>
            <person name="Steindorff A."/>
            <person name="Hensen N."/>
            <person name="Bonometti L."/>
            <person name="Westerberg I."/>
            <person name="Brannstrom I.O."/>
            <person name="Guillou S."/>
            <person name="Cros-Aarteil S."/>
            <person name="Calhoun S."/>
            <person name="Haridas S."/>
            <person name="Kuo A."/>
            <person name="Mondo S."/>
            <person name="Pangilinan J."/>
            <person name="Riley R."/>
            <person name="Labutti K."/>
            <person name="Andreopoulos B."/>
            <person name="Lipzen A."/>
            <person name="Chen C."/>
            <person name="Yanf M."/>
            <person name="Daum C."/>
            <person name="Ng V."/>
            <person name="Clum A."/>
            <person name="Ohm R."/>
            <person name="Martin F."/>
            <person name="Silar P."/>
            <person name="Natvig D."/>
            <person name="Lalanne C."/>
            <person name="Gautier V."/>
            <person name="Ament-Velasquez S.L."/>
            <person name="Kruys A."/>
            <person name="Hutchinson M.I."/>
            <person name="Powell A.J."/>
            <person name="Barry K."/>
            <person name="Miller A.N."/>
            <person name="Grigoriev I.V."/>
            <person name="Debuchy R."/>
            <person name="Gladieux P."/>
            <person name="Thoren M.H."/>
            <person name="Johannesson H."/>
        </authorList>
    </citation>
    <scope>NUCLEOTIDE SEQUENCE</scope>
    <source>
        <strain evidence="2">CBS 731.68</strain>
    </source>
</reference>
<comment type="caution">
    <text evidence="2">The sequence shown here is derived from an EMBL/GenBank/DDBJ whole genome shotgun (WGS) entry which is preliminary data.</text>
</comment>
<evidence type="ECO:0000313" key="2">
    <source>
        <dbReference type="EMBL" id="KAK4120174.1"/>
    </source>
</evidence>
<feature type="coiled-coil region" evidence="1">
    <location>
        <begin position="8"/>
        <end position="92"/>
    </location>
</feature>
<organism evidence="2 3">
    <name type="scientific">Parathielavia appendiculata</name>
    <dbReference type="NCBI Taxonomy" id="2587402"/>
    <lineage>
        <taxon>Eukaryota</taxon>
        <taxon>Fungi</taxon>
        <taxon>Dikarya</taxon>
        <taxon>Ascomycota</taxon>
        <taxon>Pezizomycotina</taxon>
        <taxon>Sordariomycetes</taxon>
        <taxon>Sordariomycetidae</taxon>
        <taxon>Sordariales</taxon>
        <taxon>Chaetomiaceae</taxon>
        <taxon>Parathielavia</taxon>
    </lineage>
</organism>
<sequence length="135" mass="15603">MVSNMRHSAMLKAQAERLRRDFDDLISKLIVDEDTARYDYEREVPQLEQQIRGGEETIERIQQEIEVGQNRIIQLRDALRAATEDRREVEAIFGCLSKTKDHLRLKTHMCKQLDCCSAALGRAIRLGTFLKEVGT</sequence>
<reference evidence="2" key="1">
    <citation type="journal article" date="2023" name="Mol. Phylogenet. Evol.">
        <title>Genome-scale phylogeny and comparative genomics of the fungal order Sordariales.</title>
        <authorList>
            <person name="Hensen N."/>
            <person name="Bonometti L."/>
            <person name="Westerberg I."/>
            <person name="Brannstrom I.O."/>
            <person name="Guillou S."/>
            <person name="Cros-Aarteil S."/>
            <person name="Calhoun S."/>
            <person name="Haridas S."/>
            <person name="Kuo A."/>
            <person name="Mondo S."/>
            <person name="Pangilinan J."/>
            <person name="Riley R."/>
            <person name="LaButti K."/>
            <person name="Andreopoulos B."/>
            <person name="Lipzen A."/>
            <person name="Chen C."/>
            <person name="Yan M."/>
            <person name="Daum C."/>
            <person name="Ng V."/>
            <person name="Clum A."/>
            <person name="Steindorff A."/>
            <person name="Ohm R.A."/>
            <person name="Martin F."/>
            <person name="Silar P."/>
            <person name="Natvig D.O."/>
            <person name="Lalanne C."/>
            <person name="Gautier V."/>
            <person name="Ament-Velasquez S.L."/>
            <person name="Kruys A."/>
            <person name="Hutchinson M.I."/>
            <person name="Powell A.J."/>
            <person name="Barry K."/>
            <person name="Miller A.N."/>
            <person name="Grigoriev I.V."/>
            <person name="Debuchy R."/>
            <person name="Gladieux P."/>
            <person name="Hiltunen Thoren M."/>
            <person name="Johannesson H."/>
        </authorList>
    </citation>
    <scope>NUCLEOTIDE SEQUENCE</scope>
    <source>
        <strain evidence="2">CBS 731.68</strain>
    </source>
</reference>
<dbReference type="EMBL" id="MU853240">
    <property type="protein sequence ID" value="KAK4120174.1"/>
    <property type="molecule type" value="Genomic_DNA"/>
</dbReference>
<keyword evidence="3" id="KW-1185">Reference proteome</keyword>
<proteinExistence type="predicted"/>
<dbReference type="Proteomes" id="UP001302602">
    <property type="component" value="Unassembled WGS sequence"/>
</dbReference>
<gene>
    <name evidence="2" type="ORF">N657DRAFT_161739</name>
</gene>
<evidence type="ECO:0000256" key="1">
    <source>
        <dbReference type="SAM" id="Coils"/>
    </source>
</evidence>
<dbReference type="AlphaFoldDB" id="A0AAN6Z156"/>
<name>A0AAN6Z156_9PEZI</name>
<protein>
    <submittedName>
        <fullName evidence="2">Uncharacterized protein</fullName>
    </submittedName>
</protein>
<dbReference type="GeneID" id="87822794"/>
<accession>A0AAN6Z156</accession>
<dbReference type="RefSeq" id="XP_062643945.1">
    <property type="nucleotide sequence ID" value="XM_062786028.1"/>
</dbReference>
<keyword evidence="1" id="KW-0175">Coiled coil</keyword>